<evidence type="ECO:0000313" key="2">
    <source>
        <dbReference type="Proteomes" id="UP001054945"/>
    </source>
</evidence>
<evidence type="ECO:0000313" key="1">
    <source>
        <dbReference type="EMBL" id="GIX95347.1"/>
    </source>
</evidence>
<dbReference type="EMBL" id="BPLR01004498">
    <property type="protein sequence ID" value="GIX95347.1"/>
    <property type="molecule type" value="Genomic_DNA"/>
</dbReference>
<organism evidence="1 2">
    <name type="scientific">Caerostris extrusa</name>
    <name type="common">Bark spider</name>
    <name type="synonym">Caerostris bankana</name>
    <dbReference type="NCBI Taxonomy" id="172846"/>
    <lineage>
        <taxon>Eukaryota</taxon>
        <taxon>Metazoa</taxon>
        <taxon>Ecdysozoa</taxon>
        <taxon>Arthropoda</taxon>
        <taxon>Chelicerata</taxon>
        <taxon>Arachnida</taxon>
        <taxon>Araneae</taxon>
        <taxon>Araneomorphae</taxon>
        <taxon>Entelegynae</taxon>
        <taxon>Araneoidea</taxon>
        <taxon>Araneidae</taxon>
        <taxon>Caerostris</taxon>
    </lineage>
</organism>
<comment type="caution">
    <text evidence="1">The sequence shown here is derived from an EMBL/GenBank/DDBJ whole genome shotgun (WGS) entry which is preliminary data.</text>
</comment>
<dbReference type="Proteomes" id="UP001054945">
    <property type="component" value="Unassembled WGS sequence"/>
</dbReference>
<dbReference type="AlphaFoldDB" id="A0AAV4PDH4"/>
<name>A0AAV4PDH4_CAEEX</name>
<reference evidence="1 2" key="1">
    <citation type="submission" date="2021-06" db="EMBL/GenBank/DDBJ databases">
        <title>Caerostris extrusa draft genome.</title>
        <authorList>
            <person name="Kono N."/>
            <person name="Arakawa K."/>
        </authorList>
    </citation>
    <scope>NUCLEOTIDE SEQUENCE [LARGE SCALE GENOMIC DNA]</scope>
</reference>
<sequence length="159" mass="18169">MERGSSREIAKSSFRSLNPLLIQKVVKQKITSKNKIDHFPFLRDPVDLWRRALKAKWRGVAPEKSPKAHLDRLILFDSEGMLTQGQKEEAFSGSECQHSASGFKCKSIRIHPGSELASIERLSLIFIVCKEVPVFMDRNETLESGLSELKGYFFYLKLL</sequence>
<keyword evidence="2" id="KW-1185">Reference proteome</keyword>
<gene>
    <name evidence="1" type="ORF">CEXT_669801</name>
</gene>
<protein>
    <submittedName>
        <fullName evidence="1">Uncharacterized protein</fullName>
    </submittedName>
</protein>
<accession>A0AAV4PDH4</accession>
<proteinExistence type="predicted"/>